<comment type="caution">
    <text evidence="2">The sequence shown here is derived from an EMBL/GenBank/DDBJ whole genome shotgun (WGS) entry which is preliminary data.</text>
</comment>
<proteinExistence type="predicted"/>
<evidence type="ECO:0000313" key="2">
    <source>
        <dbReference type="EMBL" id="CAF4392355.1"/>
    </source>
</evidence>
<name>A0A8S2VV79_9BILA</name>
<dbReference type="PANTHER" id="PTHR24111:SF0">
    <property type="entry name" value="LEUCINE-RICH REPEAT-CONTAINING PROTEIN"/>
    <property type="match status" value="1"/>
</dbReference>
<dbReference type="AlphaFoldDB" id="A0A8S2VV79"/>
<dbReference type="Proteomes" id="UP000682733">
    <property type="component" value="Unassembled WGS sequence"/>
</dbReference>
<accession>A0A8S2VV79</accession>
<dbReference type="InterPro" id="IPR052201">
    <property type="entry name" value="LRR-containing_regulator"/>
</dbReference>
<evidence type="ECO:0000313" key="3">
    <source>
        <dbReference type="Proteomes" id="UP000682733"/>
    </source>
</evidence>
<dbReference type="SMART" id="SM00368">
    <property type="entry name" value="LRR_RI"/>
    <property type="match status" value="5"/>
</dbReference>
<dbReference type="SUPFAM" id="SSF52047">
    <property type="entry name" value="RNI-like"/>
    <property type="match status" value="1"/>
</dbReference>
<dbReference type="EMBL" id="CAJOBA010071113">
    <property type="protein sequence ID" value="CAF4392355.1"/>
    <property type="molecule type" value="Genomic_DNA"/>
</dbReference>
<organism evidence="2 3">
    <name type="scientific">Didymodactylos carnosus</name>
    <dbReference type="NCBI Taxonomy" id="1234261"/>
    <lineage>
        <taxon>Eukaryota</taxon>
        <taxon>Metazoa</taxon>
        <taxon>Spiralia</taxon>
        <taxon>Gnathifera</taxon>
        <taxon>Rotifera</taxon>
        <taxon>Eurotatoria</taxon>
        <taxon>Bdelloidea</taxon>
        <taxon>Philodinida</taxon>
        <taxon>Philodinidae</taxon>
        <taxon>Didymodactylos</taxon>
    </lineage>
</organism>
<keyword evidence="1" id="KW-0677">Repeat</keyword>
<reference evidence="2" key="1">
    <citation type="submission" date="2021-02" db="EMBL/GenBank/DDBJ databases">
        <authorList>
            <person name="Nowell W R."/>
        </authorList>
    </citation>
    <scope>NUCLEOTIDE SEQUENCE</scope>
</reference>
<gene>
    <name evidence="2" type="ORF">TMI583_LOCUS43103</name>
</gene>
<protein>
    <submittedName>
        <fullName evidence="2">Uncharacterized protein</fullName>
    </submittedName>
</protein>
<evidence type="ECO:0000256" key="1">
    <source>
        <dbReference type="ARBA" id="ARBA00022737"/>
    </source>
</evidence>
<dbReference type="InterPro" id="IPR032675">
    <property type="entry name" value="LRR_dom_sf"/>
</dbReference>
<dbReference type="Gene3D" id="3.80.10.10">
    <property type="entry name" value="Ribonuclease Inhibitor"/>
    <property type="match status" value="2"/>
</dbReference>
<sequence length="268" mass="30085">MNTVEYRALNIGIDDLSVYESKAIVDALSLNKNIFQFRMQLDAISNECFEIIMKSLRTNRFIKKLTFYDTPDGYLIPVAASIVADVLLVNKKIEALSLWFTTINDNDFKIITEALKRNRTVAELWILENPHLAVQSAVYLSDLIKSTTTLKDLTTGNNFVDNESTVLIASALKSNQSIKTMKMTGGKMSDEFANALGQMLEQNKTIQELSLYRNQLTDISAKALAKGMRSNSTLKEFWIGGNQFTETSEGGRSLMEAAKAKGVKINWW</sequence>
<dbReference type="PANTHER" id="PTHR24111">
    <property type="entry name" value="LEUCINE-RICH REPEAT-CONTAINING PROTEIN 34"/>
    <property type="match status" value="1"/>
</dbReference>